<reference evidence="1" key="1">
    <citation type="submission" date="2022-03" db="EMBL/GenBank/DDBJ databases">
        <authorList>
            <person name="Martin C."/>
        </authorList>
    </citation>
    <scope>NUCLEOTIDE SEQUENCE</scope>
</reference>
<organism evidence="1 2">
    <name type="scientific">Owenia fusiformis</name>
    <name type="common">Polychaete worm</name>
    <dbReference type="NCBI Taxonomy" id="6347"/>
    <lineage>
        <taxon>Eukaryota</taxon>
        <taxon>Metazoa</taxon>
        <taxon>Spiralia</taxon>
        <taxon>Lophotrochozoa</taxon>
        <taxon>Annelida</taxon>
        <taxon>Polychaeta</taxon>
        <taxon>Sedentaria</taxon>
        <taxon>Canalipalpata</taxon>
        <taxon>Sabellida</taxon>
        <taxon>Oweniida</taxon>
        <taxon>Oweniidae</taxon>
        <taxon>Owenia</taxon>
    </lineage>
</organism>
<accession>A0A8J1TMV7</accession>
<dbReference type="SUPFAM" id="SSF46938">
    <property type="entry name" value="CRAL/TRIO N-terminal domain"/>
    <property type="match status" value="1"/>
</dbReference>
<protein>
    <submittedName>
        <fullName evidence="1">Uncharacterized protein</fullName>
    </submittedName>
</protein>
<gene>
    <name evidence="1" type="ORF">OFUS_LOCUS26013</name>
</gene>
<name>A0A8J1TMV7_OWEFU</name>
<comment type="caution">
    <text evidence="1">The sequence shown here is derived from an EMBL/GenBank/DDBJ whole genome shotgun (WGS) entry which is preliminary data.</text>
</comment>
<dbReference type="Gene3D" id="1.20.5.1200">
    <property type="entry name" value="Alpha-tocopherol transfer"/>
    <property type="match status" value="1"/>
</dbReference>
<dbReference type="AlphaFoldDB" id="A0A8J1TMV7"/>
<dbReference type="Proteomes" id="UP000749559">
    <property type="component" value="Unassembled WGS sequence"/>
</dbReference>
<evidence type="ECO:0000313" key="2">
    <source>
        <dbReference type="Proteomes" id="UP000749559"/>
    </source>
</evidence>
<dbReference type="OrthoDB" id="75724at2759"/>
<proteinExistence type="predicted"/>
<evidence type="ECO:0000313" key="1">
    <source>
        <dbReference type="EMBL" id="CAH1802322.1"/>
    </source>
</evidence>
<dbReference type="SUPFAM" id="SSF52087">
    <property type="entry name" value="CRAL/TRIO domain"/>
    <property type="match status" value="1"/>
</dbReference>
<dbReference type="SMART" id="SM00516">
    <property type="entry name" value="SEC14"/>
    <property type="match status" value="1"/>
</dbReference>
<dbReference type="GO" id="GO:0016020">
    <property type="term" value="C:membrane"/>
    <property type="evidence" value="ECO:0007669"/>
    <property type="project" value="TreeGrafter"/>
</dbReference>
<dbReference type="CDD" id="cd00170">
    <property type="entry name" value="SEC14"/>
    <property type="match status" value="1"/>
</dbReference>
<dbReference type="GO" id="GO:1902936">
    <property type="term" value="F:phosphatidylinositol bisphosphate binding"/>
    <property type="evidence" value="ECO:0007669"/>
    <property type="project" value="TreeGrafter"/>
</dbReference>
<dbReference type="PANTHER" id="PTHR10174">
    <property type="entry name" value="ALPHA-TOCOPHEROL TRANSFER PROTEIN-RELATED"/>
    <property type="match status" value="1"/>
</dbReference>
<dbReference type="Gene3D" id="3.40.525.10">
    <property type="entry name" value="CRAL-TRIO lipid binding domain"/>
    <property type="match status" value="1"/>
</dbReference>
<dbReference type="Gene3D" id="1.10.8.20">
    <property type="entry name" value="N-terminal domain of phosphatidylinositol transfer protein sec14p"/>
    <property type="match status" value="1"/>
</dbReference>
<dbReference type="Pfam" id="PF00650">
    <property type="entry name" value="CRAL_TRIO"/>
    <property type="match status" value="1"/>
</dbReference>
<keyword evidence="2" id="KW-1185">Reference proteome</keyword>
<dbReference type="PROSITE" id="PS50191">
    <property type="entry name" value="CRAL_TRIO"/>
    <property type="match status" value="1"/>
</dbReference>
<sequence length="346" mass="39530">MYVEYRLDSVKQIANMSSEEVVSREVEYLLAETKYVCSLDEKSLAKAKKELNENPRERQAAVDQLREWILQQPHFKCCTDTRFLLMFLRRSAFSQLEARALIENYVAVICTKLAFWGKDIDTHSKSLKSALEVGVLIPLPIPDDEGRRIILNTPGCIKSGKGYTNFDILKATYAIMTYLVQFDEATQVNGIVVIDDQTNVTPKVMTYIGLDNLVKVLSFFMNKYPIRMKGWHFYNAAVVAQTIISALKPFLPQKIQDRMFLYGNNMEDVYKHIPMRLLPREYLPDEYTGPCQGSLSAIQASYKKALNSKAVRDKIWNITSSGMTYDETKKPGDVGPQASFRKLNID</sequence>
<dbReference type="InterPro" id="IPR001251">
    <property type="entry name" value="CRAL-TRIO_dom"/>
</dbReference>
<dbReference type="PANTHER" id="PTHR10174:SF130">
    <property type="entry name" value="ALPHA-TOCOPHEROL TRANSFER PROTEIN-LIKE"/>
    <property type="match status" value="1"/>
</dbReference>
<dbReference type="InterPro" id="IPR036865">
    <property type="entry name" value="CRAL-TRIO_dom_sf"/>
</dbReference>
<dbReference type="InterPro" id="IPR036273">
    <property type="entry name" value="CRAL/TRIO_N_dom_sf"/>
</dbReference>
<dbReference type="EMBL" id="CAIIXF020000012">
    <property type="protein sequence ID" value="CAH1802322.1"/>
    <property type="molecule type" value="Genomic_DNA"/>
</dbReference>